<keyword evidence="9" id="KW-0972">Capsule biogenesis/degradation</keyword>
<dbReference type="RefSeq" id="WP_289561076.1">
    <property type="nucleotide sequence ID" value="NZ_JAUDEO010000053.1"/>
</dbReference>
<protein>
    <recommendedName>
        <fullName evidence="4">Tyrosine-protein kinase CpsD</fullName>
        <ecNumber evidence="3">2.7.10.2</ecNumber>
    </recommendedName>
</protein>
<reference evidence="15 16" key="3">
    <citation type="submission" date="2023-06" db="EMBL/GenBank/DDBJ databases">
        <authorList>
            <person name="Zeman M."/>
            <person name="Kubasova T."/>
            <person name="Jahodarova E."/>
            <person name="Nykrynova M."/>
            <person name="Rychlik I."/>
        </authorList>
    </citation>
    <scope>NUCLEOTIDE SEQUENCE [LARGE SCALE GENOMIC DNA]</scope>
    <source>
        <strain evidence="15 16">105_WCHN</strain>
    </source>
</reference>
<dbReference type="InterPro" id="IPR027417">
    <property type="entry name" value="P-loop_NTPase"/>
</dbReference>
<evidence type="ECO:0000313" key="16">
    <source>
        <dbReference type="Proteomes" id="UP001529423"/>
    </source>
</evidence>
<keyword evidence="6" id="KW-0547">Nucleotide-binding</keyword>
<keyword evidence="7 15" id="KW-0418">Kinase</keyword>
<dbReference type="PANTHER" id="PTHR32309">
    <property type="entry name" value="TYROSINE-PROTEIN KINASE"/>
    <property type="match status" value="1"/>
</dbReference>
<reference evidence="16" key="2">
    <citation type="submission" date="2023-06" db="EMBL/GenBank/DDBJ databases">
        <title>Identification and characterization of horizontal gene transfer across gut microbiota members of farm animals based on homology search.</title>
        <authorList>
            <person name="Zeman M."/>
            <person name="Kubasova T."/>
            <person name="Jahodarova E."/>
            <person name="Nykrynova M."/>
            <person name="Rychlik I."/>
        </authorList>
    </citation>
    <scope>NUCLEOTIDE SEQUENCE [LARGE SCALE GENOMIC DNA]</scope>
    <source>
        <strain evidence="16">105_WCHN</strain>
    </source>
</reference>
<dbReference type="NCBIfam" id="TIGR01007">
    <property type="entry name" value="eps_fam"/>
    <property type="match status" value="1"/>
</dbReference>
<dbReference type="Gene3D" id="3.40.50.300">
    <property type="entry name" value="P-loop containing nucleotide triphosphate hydrolases"/>
    <property type="match status" value="1"/>
</dbReference>
<proteinExistence type="inferred from homology"/>
<dbReference type="InterPro" id="IPR005702">
    <property type="entry name" value="Wzc-like_C"/>
</dbReference>
<evidence type="ECO:0000256" key="8">
    <source>
        <dbReference type="ARBA" id="ARBA00022840"/>
    </source>
</evidence>
<keyword evidence="16" id="KW-1185">Reference proteome</keyword>
<dbReference type="GO" id="GO:0004715">
    <property type="term" value="F:non-membrane spanning protein tyrosine kinase activity"/>
    <property type="evidence" value="ECO:0007669"/>
    <property type="project" value="UniProtKB-EC"/>
</dbReference>
<comment type="function">
    <text evidence="12">Involved in the regulation of capsular polysaccharide biosynthesis. Autophosphorylation of CpsD attenuates its activity and reduces the level of encapsulation. May be part of a complex that directs the coordinated polymerization and export to the cell surface of the capsular polysaccharide.</text>
</comment>
<dbReference type="PANTHER" id="PTHR32309:SF13">
    <property type="entry name" value="FERRIC ENTEROBACTIN TRANSPORT PROTEIN FEPE"/>
    <property type="match status" value="1"/>
</dbReference>
<dbReference type="CDD" id="cd05387">
    <property type="entry name" value="BY-kinase"/>
    <property type="match status" value="1"/>
</dbReference>
<organism evidence="15 16">
    <name type="scientific">Limosilactobacillus panis</name>
    <dbReference type="NCBI Taxonomy" id="47493"/>
    <lineage>
        <taxon>Bacteria</taxon>
        <taxon>Bacillati</taxon>
        <taxon>Bacillota</taxon>
        <taxon>Bacilli</taxon>
        <taxon>Lactobacillales</taxon>
        <taxon>Lactobacillaceae</taxon>
        <taxon>Limosilactobacillus</taxon>
    </lineage>
</organism>
<comment type="catalytic activity">
    <reaction evidence="13">
        <text>L-tyrosyl-[protein] + ATP = O-phospho-L-tyrosyl-[protein] + ADP + H(+)</text>
        <dbReference type="Rhea" id="RHEA:10596"/>
        <dbReference type="Rhea" id="RHEA-COMP:10136"/>
        <dbReference type="Rhea" id="RHEA-COMP:20101"/>
        <dbReference type="ChEBI" id="CHEBI:15378"/>
        <dbReference type="ChEBI" id="CHEBI:30616"/>
        <dbReference type="ChEBI" id="CHEBI:46858"/>
        <dbReference type="ChEBI" id="CHEBI:61978"/>
        <dbReference type="ChEBI" id="CHEBI:456216"/>
        <dbReference type="EC" id="2.7.10.2"/>
    </reaction>
</comment>
<evidence type="ECO:0000256" key="12">
    <source>
        <dbReference type="ARBA" id="ARBA00024964"/>
    </source>
</evidence>
<dbReference type="Pfam" id="PF13614">
    <property type="entry name" value="AAA_31"/>
    <property type="match status" value="1"/>
</dbReference>
<evidence type="ECO:0000256" key="13">
    <source>
        <dbReference type="ARBA" id="ARBA00051245"/>
    </source>
</evidence>
<dbReference type="Proteomes" id="UP001529423">
    <property type="component" value="Unassembled WGS sequence"/>
</dbReference>
<sequence length="248" mass="27296">MSFFHRRNENQSNARIHNGAQLITVMHPKSPISEQFRTLRTNINFMAIDHPIKTLALTSANASEGKSTVTDNLAIVWAQTGQKVLLVDADLRRSTLHRTFNLDNREGLTTILTSRAHTIDLNTIIQPSGIDNLSLLPSGPTPPNPAELLSSQRMKDFLKAARERYDMVIVDVPPMLVVTDTQVISRDLDAVVLVVKQGQTQKLGAKRAVELLKMAHANLLGYVMNDVVSDGSAGYGYGYGYGNDGDDE</sequence>
<comment type="pathway">
    <text evidence="1">Capsule biogenesis; capsule polysaccharide biosynthesis.</text>
</comment>
<gene>
    <name evidence="15" type="ORF">QUW46_07985</name>
</gene>
<evidence type="ECO:0000256" key="7">
    <source>
        <dbReference type="ARBA" id="ARBA00022777"/>
    </source>
</evidence>
<evidence type="ECO:0000256" key="9">
    <source>
        <dbReference type="ARBA" id="ARBA00022903"/>
    </source>
</evidence>
<name>A0ABT7VQU4_9LACO</name>
<evidence type="ECO:0000256" key="6">
    <source>
        <dbReference type="ARBA" id="ARBA00022741"/>
    </source>
</evidence>
<keyword evidence="11" id="KW-0270">Exopolysaccharide synthesis</keyword>
<evidence type="ECO:0000256" key="11">
    <source>
        <dbReference type="ARBA" id="ARBA00023169"/>
    </source>
</evidence>
<dbReference type="EC" id="2.7.10.2" evidence="3"/>
<feature type="domain" description="AAA" evidence="14">
    <location>
        <begin position="56"/>
        <end position="213"/>
    </location>
</feature>
<evidence type="ECO:0000256" key="4">
    <source>
        <dbReference type="ARBA" id="ARBA00019200"/>
    </source>
</evidence>
<evidence type="ECO:0000256" key="3">
    <source>
        <dbReference type="ARBA" id="ARBA00011903"/>
    </source>
</evidence>
<dbReference type="InterPro" id="IPR050445">
    <property type="entry name" value="Bact_polysacc_biosynth/exp"/>
</dbReference>
<evidence type="ECO:0000256" key="5">
    <source>
        <dbReference type="ARBA" id="ARBA00022679"/>
    </source>
</evidence>
<dbReference type="InterPro" id="IPR025669">
    <property type="entry name" value="AAA_dom"/>
</dbReference>
<keyword evidence="10" id="KW-0829">Tyrosine-protein kinase</keyword>
<evidence type="ECO:0000313" key="15">
    <source>
        <dbReference type="EMBL" id="MDM8334506.1"/>
    </source>
</evidence>
<evidence type="ECO:0000259" key="14">
    <source>
        <dbReference type="Pfam" id="PF13614"/>
    </source>
</evidence>
<keyword evidence="5 15" id="KW-0808">Transferase</keyword>
<keyword evidence="8" id="KW-0067">ATP-binding</keyword>
<evidence type="ECO:0000256" key="10">
    <source>
        <dbReference type="ARBA" id="ARBA00023137"/>
    </source>
</evidence>
<reference evidence="15 16" key="1">
    <citation type="submission" date="2023-06" db="EMBL/GenBank/DDBJ databases">
        <title>Identification and characterization of horizontal gene transfer across gut microbiota members of farm animals based on homology search.</title>
        <authorList>
            <person name="Schwarzerova J."/>
            <person name="Nykrynova M."/>
            <person name="Jureckova K."/>
            <person name="Cejkova D."/>
            <person name="Rychlik I."/>
        </authorList>
    </citation>
    <scope>NUCLEOTIDE SEQUENCE [LARGE SCALE GENOMIC DNA]</scope>
    <source>
        <strain evidence="15 16">105_WCHN</strain>
    </source>
</reference>
<evidence type="ECO:0000256" key="2">
    <source>
        <dbReference type="ARBA" id="ARBA00007316"/>
    </source>
</evidence>
<accession>A0ABT7VQU4</accession>
<comment type="similarity">
    <text evidence="2">Belongs to the CpsD/CapB family.</text>
</comment>
<evidence type="ECO:0000256" key="1">
    <source>
        <dbReference type="ARBA" id="ARBA00005132"/>
    </source>
</evidence>
<dbReference type="SUPFAM" id="SSF52540">
    <property type="entry name" value="P-loop containing nucleoside triphosphate hydrolases"/>
    <property type="match status" value="1"/>
</dbReference>
<dbReference type="EMBL" id="JAUDEO010000053">
    <property type="protein sequence ID" value="MDM8334506.1"/>
    <property type="molecule type" value="Genomic_DNA"/>
</dbReference>
<comment type="caution">
    <text evidence="15">The sequence shown here is derived from an EMBL/GenBank/DDBJ whole genome shotgun (WGS) entry which is preliminary data.</text>
</comment>